<protein>
    <submittedName>
        <fullName evidence="1">SAM-dependent methyltransferase</fullName>
        <ecNumber evidence="1">2.1.1.-</ecNumber>
    </submittedName>
</protein>
<dbReference type="Gene3D" id="3.40.50.150">
    <property type="entry name" value="Vaccinia Virus protein VP39"/>
    <property type="match status" value="1"/>
</dbReference>
<proteinExistence type="predicted"/>
<dbReference type="Pfam" id="PF04672">
    <property type="entry name" value="Methyltransf_19"/>
    <property type="match status" value="1"/>
</dbReference>
<dbReference type="SUPFAM" id="SSF53335">
    <property type="entry name" value="S-adenosyl-L-methionine-dependent methyltransferases"/>
    <property type="match status" value="1"/>
</dbReference>
<keyword evidence="1" id="KW-0489">Methyltransferase</keyword>
<dbReference type="GO" id="GO:0008168">
    <property type="term" value="F:methyltransferase activity"/>
    <property type="evidence" value="ECO:0007669"/>
    <property type="project" value="UniProtKB-KW"/>
</dbReference>
<accession>A0ABW3CB38</accession>
<organism evidence="1 2">
    <name type="scientific">Actinomadura adrarensis</name>
    <dbReference type="NCBI Taxonomy" id="1819600"/>
    <lineage>
        <taxon>Bacteria</taxon>
        <taxon>Bacillati</taxon>
        <taxon>Actinomycetota</taxon>
        <taxon>Actinomycetes</taxon>
        <taxon>Streptosporangiales</taxon>
        <taxon>Thermomonosporaceae</taxon>
        <taxon>Actinomadura</taxon>
    </lineage>
</organism>
<sequence>MARFDEPSGRSLRVDLERRTPSTARMYDVFLGGKDNFGVDRDAARRVERAAPSIVRAARDNRAFMRRTVTWGVRDVGIDQVVDIGTGIPTSPNVCEVARRHNRDAVVVGVDHDPEVLAHDRARLGGLPILDGDVRNPGLVLADLEQTGLIAWDRPVLLLLVAVLHFVSDEEDPAGIVAAFVERLAPGSAVVISHVSSTGADPRAVAEIEDVYAKSTSPGSRFRTHEQIERLFGGLRMVSPGVVQVQHWPVERGPVTALPVLGGVGRVTGTL</sequence>
<dbReference type="Proteomes" id="UP001597083">
    <property type="component" value="Unassembled WGS sequence"/>
</dbReference>
<gene>
    <name evidence="1" type="ORF">ACFQ07_02850</name>
</gene>
<dbReference type="InterPro" id="IPR006764">
    <property type="entry name" value="SAM_dep_MeTrfase_SAV2177_type"/>
</dbReference>
<comment type="caution">
    <text evidence="1">The sequence shown here is derived from an EMBL/GenBank/DDBJ whole genome shotgun (WGS) entry which is preliminary data.</text>
</comment>
<keyword evidence="2" id="KW-1185">Reference proteome</keyword>
<dbReference type="InterPro" id="IPR029063">
    <property type="entry name" value="SAM-dependent_MTases_sf"/>
</dbReference>
<evidence type="ECO:0000313" key="1">
    <source>
        <dbReference type="EMBL" id="MFD0851142.1"/>
    </source>
</evidence>
<name>A0ABW3CB38_9ACTN</name>
<dbReference type="PIRSF" id="PIRSF017393">
    <property type="entry name" value="MTase_SAV2177"/>
    <property type="match status" value="1"/>
</dbReference>
<keyword evidence="1" id="KW-0808">Transferase</keyword>
<reference evidence="2" key="1">
    <citation type="journal article" date="2019" name="Int. J. Syst. Evol. Microbiol.">
        <title>The Global Catalogue of Microorganisms (GCM) 10K type strain sequencing project: providing services to taxonomists for standard genome sequencing and annotation.</title>
        <authorList>
            <consortium name="The Broad Institute Genomics Platform"/>
            <consortium name="The Broad Institute Genome Sequencing Center for Infectious Disease"/>
            <person name="Wu L."/>
            <person name="Ma J."/>
        </authorList>
    </citation>
    <scope>NUCLEOTIDE SEQUENCE [LARGE SCALE GENOMIC DNA]</scope>
    <source>
        <strain evidence="2">JCM 31696</strain>
    </source>
</reference>
<dbReference type="EC" id="2.1.1.-" evidence="1"/>
<dbReference type="EMBL" id="JBHTIR010000266">
    <property type="protein sequence ID" value="MFD0851142.1"/>
    <property type="molecule type" value="Genomic_DNA"/>
</dbReference>
<evidence type="ECO:0000313" key="2">
    <source>
        <dbReference type="Proteomes" id="UP001597083"/>
    </source>
</evidence>
<dbReference type="GO" id="GO:0032259">
    <property type="term" value="P:methylation"/>
    <property type="evidence" value="ECO:0007669"/>
    <property type="project" value="UniProtKB-KW"/>
</dbReference>